<dbReference type="CDD" id="cd06195">
    <property type="entry name" value="FNR1"/>
    <property type="match status" value="1"/>
</dbReference>
<dbReference type="PROSITE" id="PS51384">
    <property type="entry name" value="FAD_FR"/>
    <property type="match status" value="1"/>
</dbReference>
<evidence type="ECO:0000313" key="6">
    <source>
        <dbReference type="Proteomes" id="UP000027170"/>
    </source>
</evidence>
<dbReference type="eggNOG" id="COG1018">
    <property type="taxonomic scope" value="Bacteria"/>
</dbReference>
<dbReference type="PRINTS" id="PR00410">
    <property type="entry name" value="PHEHYDRXLASE"/>
</dbReference>
<evidence type="ECO:0000256" key="2">
    <source>
        <dbReference type="ARBA" id="ARBA00013223"/>
    </source>
</evidence>
<keyword evidence="3" id="KW-0547">Nucleotide-binding</keyword>
<dbReference type="Pfam" id="PF00175">
    <property type="entry name" value="NAD_binding_1"/>
    <property type="match status" value="1"/>
</dbReference>
<dbReference type="PANTHER" id="PTHR47878">
    <property type="entry name" value="OXIDOREDUCTASE FAD/NAD(P)-BINDING DOMAIN PROTEIN"/>
    <property type="match status" value="1"/>
</dbReference>
<dbReference type="GO" id="GO:0000166">
    <property type="term" value="F:nucleotide binding"/>
    <property type="evidence" value="ECO:0007669"/>
    <property type="project" value="UniProtKB-KW"/>
</dbReference>
<comment type="similarity">
    <text evidence="1">Belongs to the ferredoxin--NADP reductase type 1 family.</text>
</comment>
<dbReference type="InterPro" id="IPR033892">
    <property type="entry name" value="FNR_bac"/>
</dbReference>
<dbReference type="SUPFAM" id="SSF52343">
    <property type="entry name" value="Ferredoxin reductase-like, C-terminal NADP-linked domain"/>
    <property type="match status" value="1"/>
</dbReference>
<name>A0A066TQT3_9NEIS</name>
<dbReference type="Gene3D" id="2.40.30.10">
    <property type="entry name" value="Translation factors"/>
    <property type="match status" value="1"/>
</dbReference>
<reference evidence="5 6" key="1">
    <citation type="submission" date="2014-03" db="EMBL/GenBank/DDBJ databases">
        <title>The genomes of two eusocial bee gut symbionts.</title>
        <authorList>
            <person name="Kwong W.K."/>
            <person name="Engel P."/>
            <person name="Koch H."/>
            <person name="Moran N.A."/>
        </authorList>
    </citation>
    <scope>NUCLEOTIDE SEQUENCE [LARGE SCALE GENOMIC DNA]</scope>
    <source>
        <strain evidence="6">wkB29</strain>
    </source>
</reference>
<dbReference type="GO" id="GO:0042167">
    <property type="term" value="P:heme catabolic process"/>
    <property type="evidence" value="ECO:0007669"/>
    <property type="project" value="TreeGrafter"/>
</dbReference>
<dbReference type="EMBL" id="JFZV01000007">
    <property type="protein sequence ID" value="KDN14423.1"/>
    <property type="molecule type" value="Genomic_DNA"/>
</dbReference>
<dbReference type="AlphaFoldDB" id="A0A066TQT3"/>
<gene>
    <name evidence="5" type="ORF">SALWKB29_1512</name>
</gene>
<dbReference type="InterPro" id="IPR017927">
    <property type="entry name" value="FAD-bd_FR_type"/>
</dbReference>
<dbReference type="SUPFAM" id="SSF63380">
    <property type="entry name" value="Riboflavin synthase domain-like"/>
    <property type="match status" value="1"/>
</dbReference>
<dbReference type="OrthoDB" id="9784483at2"/>
<dbReference type="InterPro" id="IPR039261">
    <property type="entry name" value="FNR_nucleotide-bd"/>
</dbReference>
<comment type="caution">
    <text evidence="5">The sequence shown here is derived from an EMBL/GenBank/DDBJ whole genome shotgun (WGS) entry which is preliminary data.</text>
</comment>
<organism evidence="5 6">
    <name type="scientific">Snodgrassella communis</name>
    <dbReference type="NCBI Taxonomy" id="2946699"/>
    <lineage>
        <taxon>Bacteria</taxon>
        <taxon>Pseudomonadati</taxon>
        <taxon>Pseudomonadota</taxon>
        <taxon>Betaproteobacteria</taxon>
        <taxon>Neisseriales</taxon>
        <taxon>Neisseriaceae</taxon>
        <taxon>Snodgrassella</taxon>
    </lineage>
</organism>
<dbReference type="GO" id="GO:0034599">
    <property type="term" value="P:cellular response to oxidative stress"/>
    <property type="evidence" value="ECO:0007669"/>
    <property type="project" value="TreeGrafter"/>
</dbReference>
<dbReference type="GO" id="GO:0004324">
    <property type="term" value="F:ferredoxin-NADP+ reductase activity"/>
    <property type="evidence" value="ECO:0007669"/>
    <property type="project" value="UniProtKB-EC"/>
</dbReference>
<keyword evidence="6" id="KW-1185">Reference proteome</keyword>
<dbReference type="Gene3D" id="3.40.50.80">
    <property type="entry name" value="Nucleotide-binding domain of ferredoxin-NADP reductase (FNR) module"/>
    <property type="match status" value="1"/>
</dbReference>
<dbReference type="PANTHER" id="PTHR47878:SF2">
    <property type="entry name" value="OXIDOREDUCTASE FAD_NAD(P)-BINDING DOMAIN PROTEIN"/>
    <property type="match status" value="1"/>
</dbReference>
<evidence type="ECO:0000313" key="5">
    <source>
        <dbReference type="EMBL" id="KDN14423.1"/>
    </source>
</evidence>
<evidence type="ECO:0000256" key="1">
    <source>
        <dbReference type="ARBA" id="ARBA00008312"/>
    </source>
</evidence>
<comment type="catalytic activity">
    <reaction evidence="4">
        <text>2 reduced [2Fe-2S]-[ferredoxin] + NADP(+) + H(+) = 2 oxidized [2Fe-2S]-[ferredoxin] + NADPH</text>
        <dbReference type="Rhea" id="RHEA:20125"/>
        <dbReference type="Rhea" id="RHEA-COMP:10000"/>
        <dbReference type="Rhea" id="RHEA-COMP:10001"/>
        <dbReference type="ChEBI" id="CHEBI:15378"/>
        <dbReference type="ChEBI" id="CHEBI:33737"/>
        <dbReference type="ChEBI" id="CHEBI:33738"/>
        <dbReference type="ChEBI" id="CHEBI:57783"/>
        <dbReference type="ChEBI" id="CHEBI:58349"/>
        <dbReference type="EC" id="1.18.1.2"/>
    </reaction>
</comment>
<dbReference type="RefSeq" id="WP_037404695.1">
    <property type="nucleotide sequence ID" value="NZ_JFZV01000007.1"/>
</dbReference>
<dbReference type="InterPro" id="IPR051930">
    <property type="entry name" value="FNR_type-1"/>
</dbReference>
<protein>
    <recommendedName>
        <fullName evidence="2">ferredoxin--NADP(+) reductase</fullName>
        <ecNumber evidence="2">1.18.1.2</ecNumber>
    </recommendedName>
</protein>
<dbReference type="InterPro" id="IPR001433">
    <property type="entry name" value="OxRdtase_FAD/NAD-bd"/>
</dbReference>
<evidence type="ECO:0000256" key="3">
    <source>
        <dbReference type="ARBA" id="ARBA00022741"/>
    </source>
</evidence>
<dbReference type="EC" id="1.18.1.2" evidence="2"/>
<keyword evidence="5" id="KW-0560">Oxidoreductase</keyword>
<dbReference type="PRINTS" id="PR00371">
    <property type="entry name" value="FPNCR"/>
</dbReference>
<proteinExistence type="inferred from homology"/>
<dbReference type="Proteomes" id="UP000027170">
    <property type="component" value="Unassembled WGS sequence"/>
</dbReference>
<sequence>MQAATEAKFTQETVLWIKQHTPKLLTFAITRPEAYRFSAGQFSRLGFRDGGGFIWRAYSIVSAEYAETLEFFVVLIEGGAMSARLAQLQTGDHILLDKTAFGFLLPGRFTDGDQLVMLSTGSGIAPFLSMLQQPAVWERFQHIGLVHSVSHASELIFSQRINDLINHPLIGEYTGKLSYQPVVTRENVAGALNQRLPQLLQNGTLATGLGQTFTPAQTRFMLCGNPAMVADTFKTLLDMGYSMHRNKIPGQIIMENGF</sequence>
<dbReference type="InterPro" id="IPR001709">
    <property type="entry name" value="Flavoprot_Pyr_Nucl_cyt_Rdtase"/>
</dbReference>
<dbReference type="InterPro" id="IPR017938">
    <property type="entry name" value="Riboflavin_synthase-like_b-brl"/>
</dbReference>
<dbReference type="Pfam" id="PF00970">
    <property type="entry name" value="FAD_binding_6"/>
    <property type="match status" value="1"/>
</dbReference>
<evidence type="ECO:0000256" key="4">
    <source>
        <dbReference type="ARBA" id="ARBA00047776"/>
    </source>
</evidence>
<accession>A0A066TQT3</accession>
<dbReference type="InterPro" id="IPR008333">
    <property type="entry name" value="Cbr1-like_FAD-bd_dom"/>
</dbReference>